<keyword evidence="1" id="KW-0067">ATP-binding</keyword>
<evidence type="ECO:0000313" key="2">
    <source>
        <dbReference type="Proteomes" id="UP001150603"/>
    </source>
</evidence>
<accession>A0ACC1JE36</accession>
<dbReference type="Proteomes" id="UP001150603">
    <property type="component" value="Unassembled WGS sequence"/>
</dbReference>
<keyword evidence="2" id="KW-1185">Reference proteome</keyword>
<comment type="caution">
    <text evidence="1">The sequence shown here is derived from an EMBL/GenBank/DDBJ whole genome shotgun (WGS) entry which is preliminary data.</text>
</comment>
<sequence>MRYRDNLDCVLHDISFSVGRNEKVGIVGRKSSLTYALLRIIEPASGAIFIDGVDVATIGLQDLRSKIGIIPQDPALFVGTIRENLDPLNEFTDDEIWVAIRKGHIEDLVSSPTRVYNENDKNTGPWVAGVGLGKWVEDSGTNFSVGQRQLISLCRALLWKRKILILDEATANVDTKTDQIMQQAIREEFRDSTILTVAHRLRTVMDSDRILVMDQGKVAEFDSPANLLARDSLFKSLVESMEFNESR</sequence>
<protein>
    <submittedName>
        <fullName evidence="1">ATP-binding cassette glutathione S-conjugate transporter ycf1</fullName>
    </submittedName>
</protein>
<dbReference type="EMBL" id="JANBPW010000584">
    <property type="protein sequence ID" value="KAJ1948955.1"/>
    <property type="molecule type" value="Genomic_DNA"/>
</dbReference>
<evidence type="ECO:0000313" key="1">
    <source>
        <dbReference type="EMBL" id="KAJ1948955.1"/>
    </source>
</evidence>
<name>A0ACC1JE36_9FUNG</name>
<keyword evidence="1" id="KW-0547">Nucleotide-binding</keyword>
<proteinExistence type="predicted"/>
<gene>
    <name evidence="1" type="primary">YCF1_1</name>
    <name evidence="1" type="ORF">FBU59_001361</name>
</gene>
<reference evidence="1" key="1">
    <citation type="submission" date="2022-07" db="EMBL/GenBank/DDBJ databases">
        <title>Phylogenomic reconstructions and comparative analyses of Kickxellomycotina fungi.</title>
        <authorList>
            <person name="Reynolds N.K."/>
            <person name="Stajich J.E."/>
            <person name="Barry K."/>
            <person name="Grigoriev I.V."/>
            <person name="Crous P."/>
            <person name="Smith M.E."/>
        </authorList>
    </citation>
    <scope>NUCLEOTIDE SEQUENCE</scope>
    <source>
        <strain evidence="1">NRRL 5244</strain>
    </source>
</reference>
<organism evidence="1 2">
    <name type="scientific">Linderina macrospora</name>
    <dbReference type="NCBI Taxonomy" id="4868"/>
    <lineage>
        <taxon>Eukaryota</taxon>
        <taxon>Fungi</taxon>
        <taxon>Fungi incertae sedis</taxon>
        <taxon>Zoopagomycota</taxon>
        <taxon>Kickxellomycotina</taxon>
        <taxon>Kickxellomycetes</taxon>
        <taxon>Kickxellales</taxon>
        <taxon>Kickxellaceae</taxon>
        <taxon>Linderina</taxon>
    </lineage>
</organism>